<proteinExistence type="predicted"/>
<feature type="binding site" evidence="1">
    <location>
        <position position="108"/>
    </location>
    <ligand>
        <name>Zn(2+)</name>
        <dbReference type="ChEBI" id="CHEBI:29105"/>
    </ligand>
</feature>
<feature type="binding site" evidence="1">
    <location>
        <position position="103"/>
    </location>
    <ligand>
        <name>Zn(2+)</name>
        <dbReference type="ChEBI" id="CHEBI:29105"/>
    </ligand>
</feature>
<dbReference type="InterPro" id="IPR005301">
    <property type="entry name" value="MOB_kinase_act_fam"/>
</dbReference>
<reference evidence="3" key="1">
    <citation type="submission" date="2023-03" db="EMBL/GenBank/DDBJ databases">
        <title>Mating type loci evolution in Malassezia.</title>
        <authorList>
            <person name="Coelho M.A."/>
        </authorList>
    </citation>
    <scope>NUCLEOTIDE SEQUENCE</scope>
    <source>
        <strain evidence="3">CBS 9431</strain>
    </source>
</reference>
<dbReference type="Gene3D" id="1.20.140.30">
    <property type="entry name" value="MOB kinase activator"/>
    <property type="match status" value="1"/>
</dbReference>
<evidence type="ECO:0000313" key="3">
    <source>
        <dbReference type="EMBL" id="WFD40839.1"/>
    </source>
</evidence>
<name>A0AAF0F5B6_9BASI</name>
<evidence type="ECO:0000256" key="1">
    <source>
        <dbReference type="PIRSR" id="PIRSR605301-1"/>
    </source>
</evidence>
<keyword evidence="1" id="KW-0479">Metal-binding</keyword>
<dbReference type="RefSeq" id="XP_060123736.1">
    <property type="nucleotide sequence ID" value="XM_060267753.1"/>
</dbReference>
<organism evidence="3 4">
    <name type="scientific">Malassezia japonica</name>
    <dbReference type="NCBI Taxonomy" id="223818"/>
    <lineage>
        <taxon>Eukaryota</taxon>
        <taxon>Fungi</taxon>
        <taxon>Dikarya</taxon>
        <taxon>Basidiomycota</taxon>
        <taxon>Ustilaginomycotina</taxon>
        <taxon>Malasseziomycetes</taxon>
        <taxon>Malasseziales</taxon>
        <taxon>Malasseziaceae</taxon>
        <taxon>Malassezia</taxon>
    </lineage>
</organism>
<sequence length="292" mass="32673">MSFLNSLGRTMGRNTRPKGQRPAGYDVVDPRAALAESMNDTHLAAQKPLYLCQPFVRSALIKGSFRTIVALPKYVHPYEWIAMNLFDFFHDLNQFCGVTTEFCTVQTCPTMSAGVGLHYTWVDVNRKPIHLPAPQYIDFVMTWIGHLLSDEAVFPTKSGREFPASFPTTARQVYKQMLRIFAHIYNAHFPLLLHLSCEGHVNSLFAHFLAFGKEFDLFDFREFKGNGDPTLGAPACMGGIGGPDFPAVETPDVRDIHAALAGPNGERVPYPGVCDLIERWVERGVLPKEVLQ</sequence>
<dbReference type="AlphaFoldDB" id="A0AAF0F5B6"/>
<keyword evidence="4" id="KW-1185">Reference proteome</keyword>
<keyword evidence="1" id="KW-0862">Zinc</keyword>
<protein>
    <submittedName>
        <fullName evidence="3">Maintenance of ploidy protein mob2</fullName>
    </submittedName>
</protein>
<dbReference type="PANTHER" id="PTHR22599">
    <property type="entry name" value="MPS ONE BINDER KINASE ACTIVATOR-LIKE MOB"/>
    <property type="match status" value="1"/>
</dbReference>
<dbReference type="Proteomes" id="UP001217754">
    <property type="component" value="Chromosome 8"/>
</dbReference>
<feature type="region of interest" description="Disordered" evidence="2">
    <location>
        <begin position="1"/>
        <end position="24"/>
    </location>
</feature>
<evidence type="ECO:0000256" key="2">
    <source>
        <dbReference type="SAM" id="MobiDB-lite"/>
    </source>
</evidence>
<accession>A0AAF0F5B6</accession>
<dbReference type="EMBL" id="CP119965">
    <property type="protein sequence ID" value="WFD40839.1"/>
    <property type="molecule type" value="Genomic_DNA"/>
</dbReference>
<dbReference type="Pfam" id="PF03637">
    <property type="entry name" value="Mob1_phocein"/>
    <property type="match status" value="1"/>
</dbReference>
<gene>
    <name evidence="3" type="primary">MOB2</name>
    <name evidence="3" type="ORF">MJAP1_003830</name>
</gene>
<feature type="binding site" evidence="1">
    <location>
        <position position="183"/>
    </location>
    <ligand>
        <name>Zn(2+)</name>
        <dbReference type="ChEBI" id="CHEBI:29105"/>
    </ligand>
</feature>
<feature type="binding site" evidence="1">
    <location>
        <position position="188"/>
    </location>
    <ligand>
        <name>Zn(2+)</name>
        <dbReference type="ChEBI" id="CHEBI:29105"/>
    </ligand>
</feature>
<dbReference type="SUPFAM" id="SSF101152">
    <property type="entry name" value="Mob1/phocein"/>
    <property type="match status" value="1"/>
</dbReference>
<dbReference type="InterPro" id="IPR036703">
    <property type="entry name" value="MOB_kinase_act_sf"/>
</dbReference>
<dbReference type="SMART" id="SM01388">
    <property type="entry name" value="Mob1_phocein"/>
    <property type="match status" value="1"/>
</dbReference>
<dbReference type="GeneID" id="85227481"/>
<evidence type="ECO:0000313" key="4">
    <source>
        <dbReference type="Proteomes" id="UP001217754"/>
    </source>
</evidence>